<dbReference type="RefSeq" id="WP_136572161.1">
    <property type="nucleotide sequence ID" value="NZ_STFG01000001.1"/>
</dbReference>
<evidence type="ECO:0000313" key="2">
    <source>
        <dbReference type="Proteomes" id="UP000308917"/>
    </source>
</evidence>
<comment type="caution">
    <text evidence="1">The sequence shown here is derived from an EMBL/GenBank/DDBJ whole genome shotgun (WGS) entry which is preliminary data.</text>
</comment>
<organism evidence="1 2">
    <name type="scientific">Lampropedia puyangensis</name>
    <dbReference type="NCBI Taxonomy" id="1330072"/>
    <lineage>
        <taxon>Bacteria</taxon>
        <taxon>Pseudomonadati</taxon>
        <taxon>Pseudomonadota</taxon>
        <taxon>Betaproteobacteria</taxon>
        <taxon>Burkholderiales</taxon>
        <taxon>Comamonadaceae</taxon>
        <taxon>Lampropedia</taxon>
    </lineage>
</organism>
<gene>
    <name evidence="1" type="ORF">E9531_02635</name>
</gene>
<dbReference type="EMBL" id="STFG01000001">
    <property type="protein sequence ID" value="THU05452.1"/>
    <property type="molecule type" value="Genomic_DNA"/>
</dbReference>
<evidence type="ECO:0000313" key="1">
    <source>
        <dbReference type="EMBL" id="THU05452.1"/>
    </source>
</evidence>
<proteinExistence type="predicted"/>
<keyword evidence="2" id="KW-1185">Reference proteome</keyword>
<sequence length="88" mass="10172">MFNEEDQVQITNEYAALGRAIVNFEKIIDTMRRLLAHMFSNNYDEQRLIAPLLATMTADPMLRAFIAVKSQHVLYYKQSESAPITLYS</sequence>
<reference evidence="1 2" key="1">
    <citation type="journal article" date="2015" name="Antonie Van Leeuwenhoek">
        <title>Lampropedia puyangensis sp. nov., isolated from symptomatic bark of Populus ? euramericana canker and emended description of Lampropedia hyalina (Ehrenberg 1832) Lee et al. 2004.</title>
        <authorList>
            <person name="Li Y."/>
            <person name="Wang T."/>
            <person name="Piao C.G."/>
            <person name="Wang L.F."/>
            <person name="Tian G.Z."/>
            <person name="Zhu T.H."/>
            <person name="Guo M.W."/>
        </authorList>
    </citation>
    <scope>NUCLEOTIDE SEQUENCE [LARGE SCALE GENOMIC DNA]</scope>
    <source>
        <strain evidence="1 2">2-bin</strain>
    </source>
</reference>
<protein>
    <submittedName>
        <fullName evidence="1">Uncharacterized protein</fullName>
    </submittedName>
</protein>
<dbReference type="Proteomes" id="UP000308917">
    <property type="component" value="Unassembled WGS sequence"/>
</dbReference>
<dbReference type="AlphaFoldDB" id="A0A4S8FIJ5"/>
<accession>A0A4S8FIJ5</accession>
<name>A0A4S8FIJ5_9BURK</name>